<sequence length="165" mass="19010">MRQARRRSRQKSNIFEMLTNEQIVELREGFNFLDTNNDTYICKEDLTNFTMSIGNPFTPAEIDEMMNEVGDTNFNFMSFLTLIGEKLSQTDDENVILNALKLFDTEKSGFVSEAFLRKYLVSCGDKMTDSEVDLFFKGIVENDEIDCKKLTSIIKHGEVIIENKS</sequence>
<dbReference type="EMBL" id="AFBI03000040">
    <property type="protein sequence ID" value="EJW03332.1"/>
    <property type="molecule type" value="Genomic_DNA"/>
</dbReference>
<evidence type="ECO:0000259" key="2">
    <source>
        <dbReference type="PROSITE" id="PS50222"/>
    </source>
</evidence>
<dbReference type="PANTHER" id="PTHR23049">
    <property type="entry name" value="MYOSIN REGULATORY LIGHT CHAIN 2"/>
    <property type="match status" value="1"/>
</dbReference>
<keyword evidence="4" id="KW-1185">Reference proteome</keyword>
<dbReference type="InterPro" id="IPR050403">
    <property type="entry name" value="Myosin_RLC"/>
</dbReference>
<organism evidence="3 4">
    <name type="scientific">Edhazardia aedis (strain USNM 41457)</name>
    <name type="common">Microsporidian parasite</name>
    <dbReference type="NCBI Taxonomy" id="1003232"/>
    <lineage>
        <taxon>Eukaryota</taxon>
        <taxon>Fungi</taxon>
        <taxon>Fungi incertae sedis</taxon>
        <taxon>Microsporidia</taxon>
        <taxon>Edhazardia</taxon>
    </lineage>
</organism>
<feature type="domain" description="EF-hand" evidence="2">
    <location>
        <begin position="21"/>
        <end position="56"/>
    </location>
</feature>
<gene>
    <name evidence="3" type="ORF">EDEG_02340</name>
</gene>
<evidence type="ECO:0000313" key="4">
    <source>
        <dbReference type="Proteomes" id="UP000003163"/>
    </source>
</evidence>
<dbReference type="HOGENOM" id="CLU_061288_9_3_1"/>
<proteinExistence type="predicted"/>
<reference evidence="4" key="2">
    <citation type="submission" date="2015-07" db="EMBL/GenBank/DDBJ databases">
        <title>Contrasting host-pathogen interactions and genome evolution in two generalist and specialist microsporidian pathogens of mosquitoes.</title>
        <authorList>
            <consortium name="The Broad Institute Genomics Platform"/>
            <consortium name="The Broad Institute Genome Sequencing Center for Infectious Disease"/>
            <person name="Cuomo C.A."/>
            <person name="Sanscrainte N.D."/>
            <person name="Goldberg J.M."/>
            <person name="Heiman D."/>
            <person name="Young S."/>
            <person name="Zeng Q."/>
            <person name="Becnel J.J."/>
            <person name="Birren B.W."/>
        </authorList>
    </citation>
    <scope>NUCLEOTIDE SEQUENCE [LARGE SCALE GENOMIC DNA]</scope>
    <source>
        <strain evidence="4">USNM 41457</strain>
    </source>
</reference>
<dbReference type="InParanoid" id="J9DPP9"/>
<protein>
    <recommendedName>
        <fullName evidence="2">EF-hand domain-containing protein</fullName>
    </recommendedName>
</protein>
<keyword evidence="1" id="KW-0677">Repeat</keyword>
<dbReference type="InterPro" id="IPR002048">
    <property type="entry name" value="EF_hand_dom"/>
</dbReference>
<dbReference type="VEuPathDB" id="MicrosporidiaDB:EDEG_02340"/>
<dbReference type="SUPFAM" id="SSF47473">
    <property type="entry name" value="EF-hand"/>
    <property type="match status" value="1"/>
</dbReference>
<dbReference type="AlphaFoldDB" id="J9DPP9"/>
<reference evidence="3 4" key="1">
    <citation type="submission" date="2011-08" db="EMBL/GenBank/DDBJ databases">
        <authorList>
            <person name="Liu Z.J."/>
            <person name="Shi F.L."/>
            <person name="Lu J.Q."/>
            <person name="Li M."/>
            <person name="Wang Z.L."/>
        </authorList>
    </citation>
    <scope>NUCLEOTIDE SEQUENCE [LARGE SCALE GENOMIC DNA]</scope>
    <source>
        <strain evidence="3 4">USNM 41457</strain>
    </source>
</reference>
<feature type="domain" description="EF-hand" evidence="2">
    <location>
        <begin position="91"/>
        <end position="126"/>
    </location>
</feature>
<evidence type="ECO:0000313" key="3">
    <source>
        <dbReference type="EMBL" id="EJW03332.1"/>
    </source>
</evidence>
<evidence type="ECO:0000256" key="1">
    <source>
        <dbReference type="ARBA" id="ARBA00022737"/>
    </source>
</evidence>
<dbReference type="FunFam" id="1.10.238.10:FF:000001">
    <property type="entry name" value="Calmodulin 1"/>
    <property type="match status" value="1"/>
</dbReference>
<dbReference type="Gene3D" id="1.10.238.10">
    <property type="entry name" value="EF-hand"/>
    <property type="match status" value="2"/>
</dbReference>
<accession>J9DPP9</accession>
<dbReference type="PROSITE" id="PS50222">
    <property type="entry name" value="EF_HAND_2"/>
    <property type="match status" value="2"/>
</dbReference>
<comment type="caution">
    <text evidence="3">The sequence shown here is derived from an EMBL/GenBank/DDBJ whole genome shotgun (WGS) entry which is preliminary data.</text>
</comment>
<dbReference type="STRING" id="1003232.J9DPP9"/>
<dbReference type="Proteomes" id="UP000003163">
    <property type="component" value="Unassembled WGS sequence"/>
</dbReference>
<dbReference type="OMA" id="GVNFTMF"/>
<dbReference type="FunCoup" id="J9DPP9">
    <property type="interactions" value="48"/>
</dbReference>
<dbReference type="Pfam" id="PF13499">
    <property type="entry name" value="EF-hand_7"/>
    <property type="match status" value="1"/>
</dbReference>
<dbReference type="GO" id="GO:0005509">
    <property type="term" value="F:calcium ion binding"/>
    <property type="evidence" value="ECO:0007669"/>
    <property type="project" value="InterPro"/>
</dbReference>
<dbReference type="OrthoDB" id="429467at2759"/>
<name>J9DPP9_EDHAE</name>
<dbReference type="InterPro" id="IPR011992">
    <property type="entry name" value="EF-hand-dom_pair"/>
</dbReference>